<evidence type="ECO:0000256" key="3">
    <source>
        <dbReference type="ARBA" id="ARBA00022989"/>
    </source>
</evidence>
<evidence type="ECO:0000313" key="6">
    <source>
        <dbReference type="EMBL" id="ANW99615.1"/>
    </source>
</evidence>
<feature type="transmembrane region" description="Helical" evidence="5">
    <location>
        <begin position="294"/>
        <end position="314"/>
    </location>
</feature>
<comment type="subcellular location">
    <subcellularLocation>
        <location evidence="1">Membrane</location>
        <topology evidence="1">Multi-pass membrane protein</topology>
    </subcellularLocation>
</comment>
<sequence>MSWVKMLLNRYRNEILLGVAAVFLGILIGAVETLFGRVLTEVGEIRQRHFFQLTPFLPIAGMLIMYTYSTIGANSVKGMSLIFSAAFGEEESIPKRLVPLLMGSTWLTHLFGGSAGREGAAVQIGGTIAYSVGKKLNIENRSKVLLITGMAAGFAGMFQTPMAAAFFAMEVFTAGVMEYCAMFPSIIASFAAYYTSRLLGLEKLTVGLNCTFSLSIFLILKIILLGVIFGITGGLFAYVFSFSRSFLNKRINNPILRIFIMGCILSVLVMVLHGGRYSGSGENLIEAAFFHEKVYPYDWLFKFMLTILTMSAGFQGGEVTPLFSIGASLGVVLAPVFGLPGEFVSALGFVAVFGSATNTVLAPVFVGAEIFGYDYLPYFFIISTVAYVFSGNKSIYPAQRVYMSLNG</sequence>
<evidence type="ECO:0000313" key="7">
    <source>
        <dbReference type="Proteomes" id="UP000092971"/>
    </source>
</evidence>
<keyword evidence="3 5" id="KW-1133">Transmembrane helix</keyword>
<feature type="transmembrane region" description="Helical" evidence="5">
    <location>
        <begin position="176"/>
        <end position="194"/>
    </location>
</feature>
<reference evidence="6 7" key="1">
    <citation type="submission" date="2016-02" db="EMBL/GenBank/DDBJ databases">
        <title>Comparison of Clostridium stercorarium subspecies using comparative genomics and transcriptomics.</title>
        <authorList>
            <person name="Schellenberg J."/>
            <person name="Thallinger G."/>
            <person name="Levin D.B."/>
            <person name="Zhang X."/>
            <person name="Alvare G."/>
            <person name="Fristensky B."/>
            <person name="Sparling R."/>
        </authorList>
    </citation>
    <scope>NUCLEOTIDE SEQUENCE [LARGE SCALE GENOMIC DNA]</scope>
    <source>
        <strain evidence="6 7">DSM 2910</strain>
    </source>
</reference>
<feature type="transmembrane region" description="Helical" evidence="5">
    <location>
        <begin position="15"/>
        <end position="38"/>
    </location>
</feature>
<evidence type="ECO:0000256" key="4">
    <source>
        <dbReference type="ARBA" id="ARBA00023136"/>
    </source>
</evidence>
<dbReference type="PANTHER" id="PTHR43427:SF12">
    <property type="entry name" value="CHLORIDE TRANSPORTER"/>
    <property type="match status" value="1"/>
</dbReference>
<proteinExistence type="predicted"/>
<dbReference type="EMBL" id="CP014672">
    <property type="protein sequence ID" value="ANW99615.1"/>
    <property type="molecule type" value="Genomic_DNA"/>
</dbReference>
<dbReference type="Proteomes" id="UP000092971">
    <property type="component" value="Chromosome"/>
</dbReference>
<dbReference type="InterPro" id="IPR014743">
    <property type="entry name" value="Cl-channel_core"/>
</dbReference>
<organism evidence="6 7">
    <name type="scientific">Thermoclostridium stercorarium subsp. thermolacticum DSM 2910</name>
    <dbReference type="NCBI Taxonomy" id="1121336"/>
    <lineage>
        <taxon>Bacteria</taxon>
        <taxon>Bacillati</taxon>
        <taxon>Bacillota</taxon>
        <taxon>Clostridia</taxon>
        <taxon>Eubacteriales</taxon>
        <taxon>Oscillospiraceae</taxon>
        <taxon>Thermoclostridium</taxon>
    </lineage>
</organism>
<dbReference type="InterPro" id="IPR001807">
    <property type="entry name" value="ClC"/>
</dbReference>
<gene>
    <name evidence="6" type="ORF">CSTERTH_11505</name>
</gene>
<feature type="transmembrane region" description="Helical" evidence="5">
    <location>
        <begin position="144"/>
        <end position="169"/>
    </location>
</feature>
<dbReference type="GO" id="GO:0016020">
    <property type="term" value="C:membrane"/>
    <property type="evidence" value="ECO:0007669"/>
    <property type="project" value="UniProtKB-SubCell"/>
</dbReference>
<feature type="transmembrane region" description="Helical" evidence="5">
    <location>
        <begin position="214"/>
        <end position="242"/>
    </location>
</feature>
<feature type="transmembrane region" description="Helical" evidence="5">
    <location>
        <begin position="50"/>
        <end position="71"/>
    </location>
</feature>
<dbReference type="PANTHER" id="PTHR43427">
    <property type="entry name" value="CHLORIDE CHANNEL PROTEIN CLC-E"/>
    <property type="match status" value="1"/>
</dbReference>
<evidence type="ECO:0000256" key="1">
    <source>
        <dbReference type="ARBA" id="ARBA00004141"/>
    </source>
</evidence>
<dbReference type="Pfam" id="PF00654">
    <property type="entry name" value="Voltage_CLC"/>
    <property type="match status" value="1"/>
</dbReference>
<dbReference type="PRINTS" id="PR00762">
    <property type="entry name" value="CLCHANNEL"/>
</dbReference>
<dbReference type="Gene3D" id="1.10.3080.10">
    <property type="entry name" value="Clc chloride channel"/>
    <property type="match status" value="1"/>
</dbReference>
<dbReference type="OrthoDB" id="9767361at2"/>
<dbReference type="InterPro" id="IPR050368">
    <property type="entry name" value="ClC-type_chloride_channel"/>
</dbReference>
<feature type="transmembrane region" description="Helical" evidence="5">
    <location>
        <begin position="254"/>
        <end position="274"/>
    </location>
</feature>
<dbReference type="RefSeq" id="WP_015360036.1">
    <property type="nucleotide sequence ID" value="NZ_CP014672.1"/>
</dbReference>
<evidence type="ECO:0000256" key="5">
    <source>
        <dbReference type="SAM" id="Phobius"/>
    </source>
</evidence>
<name>A0A1B1YFT4_THEST</name>
<evidence type="ECO:0000256" key="2">
    <source>
        <dbReference type="ARBA" id="ARBA00022692"/>
    </source>
</evidence>
<protein>
    <submittedName>
        <fullName evidence="6">Voltage-gated chloride channel protein</fullName>
    </submittedName>
</protein>
<dbReference type="SUPFAM" id="SSF81340">
    <property type="entry name" value="Clc chloride channel"/>
    <property type="match status" value="1"/>
</dbReference>
<keyword evidence="4 5" id="KW-0472">Membrane</keyword>
<accession>A0A1B1YFT4</accession>
<keyword evidence="2 5" id="KW-0812">Transmembrane</keyword>
<dbReference type="GO" id="GO:0015108">
    <property type="term" value="F:chloride transmembrane transporter activity"/>
    <property type="evidence" value="ECO:0007669"/>
    <property type="project" value="InterPro"/>
</dbReference>
<dbReference type="AlphaFoldDB" id="A0A1B1YFT4"/>